<dbReference type="Proteomes" id="UP001165960">
    <property type="component" value="Unassembled WGS sequence"/>
</dbReference>
<reference evidence="1" key="1">
    <citation type="submission" date="2022-04" db="EMBL/GenBank/DDBJ databases">
        <title>Genome of the entomopathogenic fungus Entomophthora muscae.</title>
        <authorList>
            <person name="Elya C."/>
            <person name="Lovett B.R."/>
            <person name="Lee E."/>
            <person name="Macias A.M."/>
            <person name="Hajek A.E."/>
            <person name="De Bivort B.L."/>
            <person name="Kasson M.T."/>
            <person name="De Fine Licht H.H."/>
            <person name="Stajich J.E."/>
        </authorList>
    </citation>
    <scope>NUCLEOTIDE SEQUENCE</scope>
    <source>
        <strain evidence="1">Berkeley</strain>
    </source>
</reference>
<name>A0ACC2UAF6_9FUNG</name>
<evidence type="ECO:0000313" key="2">
    <source>
        <dbReference type="Proteomes" id="UP001165960"/>
    </source>
</evidence>
<evidence type="ECO:0000313" key="1">
    <source>
        <dbReference type="EMBL" id="KAJ9084009.1"/>
    </source>
</evidence>
<dbReference type="EMBL" id="QTSX02000893">
    <property type="protein sequence ID" value="KAJ9084009.1"/>
    <property type="molecule type" value="Genomic_DNA"/>
</dbReference>
<keyword evidence="2" id="KW-1185">Reference proteome</keyword>
<gene>
    <name evidence="1" type="ORF">DSO57_1028637</name>
</gene>
<accession>A0ACC2UAF6</accession>
<sequence>MWYLPKVCSSGTVGFAGCCLENFRRLVYQSKVSLPACYSYMEDVLLNCITISSAFSACGGWGRLVNKGNHCLPLCGWTNMSRNSQLACCQMLVALAFVCNQMYNDEYQLVAPLVPLSASKRPHSTPSCHYTPLLPVDSVLSTGTSNRTPGNWSLSSGSRRFSPE</sequence>
<protein>
    <submittedName>
        <fullName evidence="1">Uncharacterized protein</fullName>
    </submittedName>
</protein>
<comment type="caution">
    <text evidence="1">The sequence shown here is derived from an EMBL/GenBank/DDBJ whole genome shotgun (WGS) entry which is preliminary data.</text>
</comment>
<proteinExistence type="predicted"/>
<organism evidence="1 2">
    <name type="scientific">Entomophthora muscae</name>
    <dbReference type="NCBI Taxonomy" id="34485"/>
    <lineage>
        <taxon>Eukaryota</taxon>
        <taxon>Fungi</taxon>
        <taxon>Fungi incertae sedis</taxon>
        <taxon>Zoopagomycota</taxon>
        <taxon>Entomophthoromycotina</taxon>
        <taxon>Entomophthoromycetes</taxon>
        <taxon>Entomophthorales</taxon>
        <taxon>Entomophthoraceae</taxon>
        <taxon>Entomophthora</taxon>
    </lineage>
</organism>